<sequence length="427" mass="49212">MFRTSLYNSGLRFPAFAKNVGQLPVRRYHTYDDSTPTPLNLDADDLGEFITHFKADEEHRLSHIPFVSEDHDDKQFCAELRKLYDEGIHGADRGCDKYINDYIMFQMLELLKNDWEDRPNSERIIDHIYYAIFKLFPNKLSHRQLVTARGDLEERFAPGRTPSKSTQELKARSDQNFHSVNVLCCERCYQYDCVLHGPYDEDIKPFKRRQGERAPRPTPCGPNCHLLETAAEQSIYRLASQLAQVNPSLTPEQKKVSIKDKHRSFRSFTWADGKGQVENKERMVPCSHSGHCDGNPLCVCSSGSGICSKFCGCPQDCRMRFPGCRCAPGNCRTKQCQCYFARWECDPDLCKSCKCDDLSMDGEKCRNVPLQRGHQKLLKVLSWLKETFHEINGVVISLRINRSRSVAHCYEHDLSQLGPVIEKRREQ</sequence>
<reference evidence="9" key="1">
    <citation type="journal article" date="2014" name="Nat. Genet.">
        <title>Genome of the human hookworm Necator americanus.</title>
        <authorList>
            <person name="Tang Y.T."/>
            <person name="Gao X."/>
            <person name="Rosa B.A."/>
            <person name="Abubucker S."/>
            <person name="Hallsworth-Pepin K."/>
            <person name="Martin J."/>
            <person name="Tyagi R."/>
            <person name="Heizer E."/>
            <person name="Zhang X."/>
            <person name="Bhonagiri-Palsikar V."/>
            <person name="Minx P."/>
            <person name="Warren W.C."/>
            <person name="Wang Q."/>
            <person name="Zhan B."/>
            <person name="Hotez P.J."/>
            <person name="Sternberg P.W."/>
            <person name="Dougall A."/>
            <person name="Gaze S.T."/>
            <person name="Mulvenna J."/>
            <person name="Sotillo J."/>
            <person name="Ranganathan S."/>
            <person name="Rabelo E.M."/>
            <person name="Wilson R.K."/>
            <person name="Felgner P.L."/>
            <person name="Bethony J."/>
            <person name="Hawdon J.M."/>
            <person name="Gasser R.B."/>
            <person name="Loukas A."/>
            <person name="Mitreva M."/>
        </authorList>
    </citation>
    <scope>NUCLEOTIDE SEQUENCE [LARGE SCALE GENOMIC DNA]</scope>
</reference>
<dbReference type="GO" id="GO:0003682">
    <property type="term" value="F:chromatin binding"/>
    <property type="evidence" value="ECO:0007669"/>
    <property type="project" value="TreeGrafter"/>
</dbReference>
<dbReference type="GO" id="GO:0032259">
    <property type="term" value="P:methylation"/>
    <property type="evidence" value="ECO:0007669"/>
    <property type="project" value="UniProtKB-KW"/>
</dbReference>
<dbReference type="SUPFAM" id="SSF82199">
    <property type="entry name" value="SET domain"/>
    <property type="match status" value="1"/>
</dbReference>
<dbReference type="KEGG" id="nai:NECAME_06275"/>
<keyword evidence="6" id="KW-0804">Transcription</keyword>
<dbReference type="AlphaFoldDB" id="W2TX60"/>
<accession>W2TX60</accession>
<dbReference type="PROSITE" id="PS51633">
    <property type="entry name" value="CXC"/>
    <property type="match status" value="1"/>
</dbReference>
<name>W2TX60_NECAM</name>
<evidence type="ECO:0000313" key="9">
    <source>
        <dbReference type="Proteomes" id="UP000053676"/>
    </source>
</evidence>
<dbReference type="EMBL" id="KI657690">
    <property type="protein sequence ID" value="ETN85656.1"/>
    <property type="molecule type" value="Genomic_DNA"/>
</dbReference>
<evidence type="ECO:0000259" key="7">
    <source>
        <dbReference type="PROSITE" id="PS51633"/>
    </source>
</evidence>
<organism evidence="8 9">
    <name type="scientific">Necator americanus</name>
    <name type="common">Human hookworm</name>
    <dbReference type="NCBI Taxonomy" id="51031"/>
    <lineage>
        <taxon>Eukaryota</taxon>
        <taxon>Metazoa</taxon>
        <taxon>Ecdysozoa</taxon>
        <taxon>Nematoda</taxon>
        <taxon>Chromadorea</taxon>
        <taxon>Rhabditida</taxon>
        <taxon>Rhabditina</taxon>
        <taxon>Rhabditomorpha</taxon>
        <taxon>Strongyloidea</taxon>
        <taxon>Ancylostomatidae</taxon>
        <taxon>Bunostominae</taxon>
        <taxon>Necator</taxon>
    </lineage>
</organism>
<dbReference type="InterPro" id="IPR026489">
    <property type="entry name" value="CXC_dom"/>
</dbReference>
<evidence type="ECO:0000313" key="8">
    <source>
        <dbReference type="EMBL" id="ETN85656.1"/>
    </source>
</evidence>
<keyword evidence="3" id="KW-0808">Transferase</keyword>
<dbReference type="InterPro" id="IPR045318">
    <property type="entry name" value="EZH1/2-like"/>
</dbReference>
<dbReference type="Pfam" id="PF18264">
    <property type="entry name" value="preSET_CXC"/>
    <property type="match status" value="1"/>
</dbReference>
<gene>
    <name evidence="8" type="ORF">NECAME_06275</name>
</gene>
<evidence type="ECO:0000256" key="4">
    <source>
        <dbReference type="ARBA" id="ARBA00022691"/>
    </source>
</evidence>
<keyword evidence="2" id="KW-0489">Methyltransferase</keyword>
<dbReference type="InterPro" id="IPR046341">
    <property type="entry name" value="SET_dom_sf"/>
</dbReference>
<dbReference type="InterPro" id="IPR041355">
    <property type="entry name" value="Pre-SET_CXC"/>
</dbReference>
<dbReference type="PANTHER" id="PTHR45747:SF4">
    <property type="entry name" value="HISTONE-LYSINE N-METHYLTRANSFERASE E(Z)"/>
    <property type="match status" value="1"/>
</dbReference>
<dbReference type="Gene3D" id="2.170.270.10">
    <property type="entry name" value="SET domain"/>
    <property type="match status" value="1"/>
</dbReference>
<dbReference type="OrthoDB" id="6141102at2759"/>
<dbReference type="GO" id="GO:0031507">
    <property type="term" value="P:heterochromatin formation"/>
    <property type="evidence" value="ECO:0007669"/>
    <property type="project" value="TreeGrafter"/>
</dbReference>
<dbReference type="PANTHER" id="PTHR45747">
    <property type="entry name" value="HISTONE-LYSINE N-METHYLTRANSFERASE E(Z)"/>
    <property type="match status" value="1"/>
</dbReference>
<evidence type="ECO:0000256" key="3">
    <source>
        <dbReference type="ARBA" id="ARBA00022679"/>
    </source>
</evidence>
<dbReference type="Pfam" id="PF21358">
    <property type="entry name" value="Ezh2_MCSS"/>
    <property type="match status" value="1"/>
</dbReference>
<feature type="domain" description="CXC" evidence="7">
    <location>
        <begin position="253"/>
        <end position="369"/>
    </location>
</feature>
<dbReference type="GO" id="GO:0140951">
    <property type="term" value="F:histone H3K27 trimethyltransferase activity"/>
    <property type="evidence" value="ECO:0007669"/>
    <property type="project" value="UniProtKB-EC"/>
</dbReference>
<evidence type="ECO:0000256" key="5">
    <source>
        <dbReference type="ARBA" id="ARBA00023015"/>
    </source>
</evidence>
<dbReference type="GO" id="GO:0035098">
    <property type="term" value="C:ESC/E(Z) complex"/>
    <property type="evidence" value="ECO:0007669"/>
    <property type="project" value="TreeGrafter"/>
</dbReference>
<evidence type="ECO:0000256" key="2">
    <source>
        <dbReference type="ARBA" id="ARBA00022603"/>
    </source>
</evidence>
<keyword evidence="4" id="KW-0949">S-adenosyl-L-methionine</keyword>
<dbReference type="STRING" id="51031.W2TX60"/>
<proteinExistence type="predicted"/>
<dbReference type="Proteomes" id="UP000053676">
    <property type="component" value="Unassembled WGS sequence"/>
</dbReference>
<dbReference type="EC" id="2.1.1.356" evidence="1"/>
<evidence type="ECO:0000256" key="6">
    <source>
        <dbReference type="ARBA" id="ARBA00023163"/>
    </source>
</evidence>
<keyword evidence="5" id="KW-0805">Transcription regulation</keyword>
<protein>
    <recommendedName>
        <fullName evidence="1">[histone H3]-lysine(27) N-trimethyltransferase</fullName>
        <ecNumber evidence="1">2.1.1.356</ecNumber>
    </recommendedName>
</protein>
<keyword evidence="9" id="KW-1185">Reference proteome</keyword>
<dbReference type="InterPro" id="IPR048358">
    <property type="entry name" value="EZH1/2_MCSS"/>
</dbReference>
<evidence type="ECO:0000256" key="1">
    <source>
        <dbReference type="ARBA" id="ARBA00012186"/>
    </source>
</evidence>